<gene>
    <name evidence="10" type="primary">xerC</name>
    <name evidence="13" type="ORF">SAMN05444145_103198</name>
</gene>
<dbReference type="AlphaFoldDB" id="A0A1H4B191"/>
<dbReference type="PROSITE" id="PS51900">
    <property type="entry name" value="CB"/>
    <property type="match status" value="1"/>
</dbReference>
<dbReference type="InterPro" id="IPR044068">
    <property type="entry name" value="CB"/>
</dbReference>
<dbReference type="GO" id="GO:0006313">
    <property type="term" value="P:DNA transposition"/>
    <property type="evidence" value="ECO:0007669"/>
    <property type="project" value="UniProtKB-UniRule"/>
</dbReference>
<protein>
    <recommendedName>
        <fullName evidence="10">Tyrosine recombinase XerC</fullName>
    </recommendedName>
</protein>
<evidence type="ECO:0000256" key="2">
    <source>
        <dbReference type="ARBA" id="ARBA00010450"/>
    </source>
</evidence>
<feature type="domain" description="Tyr recombinase" evidence="11">
    <location>
        <begin position="113"/>
        <end position="293"/>
    </location>
</feature>
<keyword evidence="7 10" id="KW-0238">DNA-binding</keyword>
<dbReference type="STRING" id="1033731.SAMN05444145_103198"/>
<accession>A0A1H4B191</accession>
<dbReference type="GO" id="GO:0009037">
    <property type="term" value="F:tyrosine-based site-specific recombinase activity"/>
    <property type="evidence" value="ECO:0007669"/>
    <property type="project" value="UniProtKB-UniRule"/>
</dbReference>
<reference evidence="13 14" key="1">
    <citation type="submission" date="2016-10" db="EMBL/GenBank/DDBJ databases">
        <authorList>
            <person name="de Groot N.N."/>
        </authorList>
    </citation>
    <scope>NUCLEOTIDE SEQUENCE [LARGE SCALE GENOMIC DNA]</scope>
    <source>
        <strain evidence="13 14">DSM 25383</strain>
    </source>
</reference>
<feature type="active site" evidence="10">
    <location>
        <position position="153"/>
    </location>
</feature>
<dbReference type="InterPro" id="IPR004107">
    <property type="entry name" value="Integrase_SAM-like_N"/>
</dbReference>
<dbReference type="InterPro" id="IPR011932">
    <property type="entry name" value="Recomb_XerD"/>
</dbReference>
<dbReference type="GO" id="GO:0007059">
    <property type="term" value="P:chromosome segregation"/>
    <property type="evidence" value="ECO:0007669"/>
    <property type="project" value="UniProtKB-UniRule"/>
</dbReference>
<dbReference type="Pfam" id="PF00589">
    <property type="entry name" value="Phage_integrase"/>
    <property type="match status" value="1"/>
</dbReference>
<feature type="domain" description="Core-binding (CB)" evidence="12">
    <location>
        <begin position="6"/>
        <end position="92"/>
    </location>
</feature>
<comment type="function">
    <text evidence="10">Site-specific tyrosine recombinase, which acts by catalyzing the cutting and rejoining of the recombining DNA molecules. The XerC-XerD complex is essential to convert dimers of the bacterial chromosome into monomers to permit their segregation at cell division. It also contributes to the segregational stability of plasmids.</text>
</comment>
<evidence type="ECO:0000256" key="1">
    <source>
        <dbReference type="ARBA" id="ARBA00004496"/>
    </source>
</evidence>
<evidence type="ECO:0000256" key="5">
    <source>
        <dbReference type="ARBA" id="ARBA00022829"/>
    </source>
</evidence>
<dbReference type="InterPro" id="IPR023009">
    <property type="entry name" value="Tyrosine_recombinase_XerC/XerD"/>
</dbReference>
<dbReference type="InterPro" id="IPR050090">
    <property type="entry name" value="Tyrosine_recombinase_XerCD"/>
</dbReference>
<dbReference type="CDD" id="cd00798">
    <property type="entry name" value="INT_XerDC_C"/>
    <property type="match status" value="1"/>
</dbReference>
<evidence type="ECO:0000256" key="10">
    <source>
        <dbReference type="HAMAP-Rule" id="MF_01808"/>
    </source>
</evidence>
<organism evidence="13 14">
    <name type="scientific">Alistipes timonensis JC136</name>
    <dbReference type="NCBI Taxonomy" id="1033731"/>
    <lineage>
        <taxon>Bacteria</taxon>
        <taxon>Pseudomonadati</taxon>
        <taxon>Bacteroidota</taxon>
        <taxon>Bacteroidia</taxon>
        <taxon>Bacteroidales</taxon>
        <taxon>Rikenellaceae</taxon>
        <taxon>Alistipes</taxon>
    </lineage>
</organism>
<evidence type="ECO:0000256" key="7">
    <source>
        <dbReference type="ARBA" id="ARBA00023125"/>
    </source>
</evidence>
<dbReference type="InterPro" id="IPR011010">
    <property type="entry name" value="DNA_brk_join_enz"/>
</dbReference>
<name>A0A1H4B191_9BACT</name>
<dbReference type="GO" id="GO:0051301">
    <property type="term" value="P:cell division"/>
    <property type="evidence" value="ECO:0007669"/>
    <property type="project" value="UniProtKB-KW"/>
</dbReference>
<dbReference type="OrthoDB" id="9801717at2"/>
<evidence type="ECO:0000259" key="12">
    <source>
        <dbReference type="PROSITE" id="PS51900"/>
    </source>
</evidence>
<evidence type="ECO:0000256" key="6">
    <source>
        <dbReference type="ARBA" id="ARBA00022908"/>
    </source>
</evidence>
<comment type="similarity">
    <text evidence="2">Belongs to the 'phage' integrase family. XerD subfamily.</text>
</comment>
<feature type="active site" evidence="10">
    <location>
        <position position="248"/>
    </location>
</feature>
<evidence type="ECO:0000313" key="14">
    <source>
        <dbReference type="Proteomes" id="UP000183253"/>
    </source>
</evidence>
<dbReference type="NCBIfam" id="TIGR02225">
    <property type="entry name" value="recomb_XerD"/>
    <property type="match status" value="1"/>
</dbReference>
<feature type="active site" evidence="10">
    <location>
        <position position="271"/>
    </location>
</feature>
<dbReference type="InterPro" id="IPR013762">
    <property type="entry name" value="Integrase-like_cat_sf"/>
</dbReference>
<keyword evidence="14" id="KW-1185">Reference proteome</keyword>
<proteinExistence type="inferred from homology"/>
<dbReference type="Proteomes" id="UP000183253">
    <property type="component" value="Unassembled WGS sequence"/>
</dbReference>
<dbReference type="NCBIfam" id="NF040815">
    <property type="entry name" value="recomb_XerA_Arch"/>
    <property type="match status" value="1"/>
</dbReference>
<evidence type="ECO:0000256" key="8">
    <source>
        <dbReference type="ARBA" id="ARBA00023172"/>
    </source>
</evidence>
<comment type="subcellular location">
    <subcellularLocation>
        <location evidence="1 10">Cytoplasm</location>
    </subcellularLocation>
</comment>
<evidence type="ECO:0000313" key="13">
    <source>
        <dbReference type="EMBL" id="SEA41869.1"/>
    </source>
</evidence>
<keyword evidence="9 10" id="KW-0131">Cell cycle</keyword>
<keyword evidence="6 10" id="KW-0229">DNA integration</keyword>
<comment type="subunit">
    <text evidence="10">Forms a cyclic heterotetrameric complex composed of two molecules of XerC and two molecules of XerD.</text>
</comment>
<sequence>MAENTKKWEEVGRRYRTYIKLEKRLSKNTVESYMRDLRQFAHFILRQWDVAPHKVEEAMIERYMAWLYDRGREKTSQARALSGVKSFFNFLMISDKIESSPAEFVLTPKFGRQLPDVLTTPEIDRIIAAVDTSTPKGLRDCAMLEVLYSCGLRVSELTSLRMQDLFFGEGYIRVIGKGDKQRLVPISATARDRIQLYLEKRRSARAGEEVVFLNNRGGQLTRVMIFTILKEAARRAGITKRISPHTFRHSFATHLIEGGASIRQVQEMLGHESILTTEIYTHLDHEHLRRTVEEHLPI</sequence>
<dbReference type="PANTHER" id="PTHR30349:SF81">
    <property type="entry name" value="TYROSINE RECOMBINASE XERC"/>
    <property type="match status" value="1"/>
</dbReference>
<dbReference type="Pfam" id="PF02899">
    <property type="entry name" value="Phage_int_SAM_1"/>
    <property type="match status" value="1"/>
</dbReference>
<evidence type="ECO:0000256" key="9">
    <source>
        <dbReference type="ARBA" id="ARBA00023306"/>
    </source>
</evidence>
<dbReference type="Gene3D" id="1.10.443.10">
    <property type="entry name" value="Intergrase catalytic core"/>
    <property type="match status" value="1"/>
</dbReference>
<dbReference type="InterPro" id="IPR010998">
    <property type="entry name" value="Integrase_recombinase_N"/>
</dbReference>
<dbReference type="EMBL" id="FNRI01000003">
    <property type="protein sequence ID" value="SEA41869.1"/>
    <property type="molecule type" value="Genomic_DNA"/>
</dbReference>
<dbReference type="Gene3D" id="1.10.150.130">
    <property type="match status" value="1"/>
</dbReference>
<evidence type="ECO:0000256" key="4">
    <source>
        <dbReference type="ARBA" id="ARBA00022618"/>
    </source>
</evidence>
<dbReference type="PANTHER" id="PTHR30349">
    <property type="entry name" value="PHAGE INTEGRASE-RELATED"/>
    <property type="match status" value="1"/>
</dbReference>
<keyword evidence="8 10" id="KW-0233">DNA recombination</keyword>
<feature type="active site" evidence="10">
    <location>
        <position position="245"/>
    </location>
</feature>
<feature type="active site" evidence="10">
    <location>
        <position position="177"/>
    </location>
</feature>
<dbReference type="GO" id="GO:0005737">
    <property type="term" value="C:cytoplasm"/>
    <property type="evidence" value="ECO:0007669"/>
    <property type="project" value="UniProtKB-SubCell"/>
</dbReference>
<dbReference type="GO" id="GO:0003677">
    <property type="term" value="F:DNA binding"/>
    <property type="evidence" value="ECO:0007669"/>
    <property type="project" value="UniProtKB-UniRule"/>
</dbReference>
<keyword evidence="5 10" id="KW-0159">Chromosome partition</keyword>
<comment type="similarity">
    <text evidence="10">Belongs to the 'phage' integrase family. XerC subfamily.</text>
</comment>
<evidence type="ECO:0000256" key="3">
    <source>
        <dbReference type="ARBA" id="ARBA00022490"/>
    </source>
</evidence>
<dbReference type="PROSITE" id="PS51898">
    <property type="entry name" value="TYR_RECOMBINASE"/>
    <property type="match status" value="1"/>
</dbReference>
<keyword evidence="4 10" id="KW-0132">Cell division</keyword>
<dbReference type="NCBIfam" id="NF001399">
    <property type="entry name" value="PRK00283.1"/>
    <property type="match status" value="1"/>
</dbReference>
<dbReference type="InterPro" id="IPR002104">
    <property type="entry name" value="Integrase_catalytic"/>
</dbReference>
<dbReference type="RefSeq" id="WP_010261656.1">
    <property type="nucleotide sequence ID" value="NZ_CAEG01000010.1"/>
</dbReference>
<dbReference type="SUPFAM" id="SSF56349">
    <property type="entry name" value="DNA breaking-rejoining enzymes"/>
    <property type="match status" value="1"/>
</dbReference>
<feature type="active site" description="O-(3'-phospho-DNA)-tyrosine intermediate" evidence="10">
    <location>
        <position position="280"/>
    </location>
</feature>
<dbReference type="HAMAP" id="MF_01808">
    <property type="entry name" value="Recomb_XerC_XerD"/>
    <property type="match status" value="1"/>
</dbReference>
<evidence type="ECO:0000259" key="11">
    <source>
        <dbReference type="PROSITE" id="PS51898"/>
    </source>
</evidence>
<keyword evidence="3 10" id="KW-0963">Cytoplasm</keyword>